<dbReference type="CDD" id="cd00130">
    <property type="entry name" value="PAS"/>
    <property type="match status" value="1"/>
</dbReference>
<dbReference type="InterPro" id="IPR035965">
    <property type="entry name" value="PAS-like_dom_sf"/>
</dbReference>
<evidence type="ECO:0000256" key="12">
    <source>
        <dbReference type="ARBA" id="ARBA00023012"/>
    </source>
</evidence>
<keyword evidence="18" id="KW-1185">Reference proteome</keyword>
<dbReference type="GO" id="GO:0005886">
    <property type="term" value="C:plasma membrane"/>
    <property type="evidence" value="ECO:0007669"/>
    <property type="project" value="UniProtKB-SubCell"/>
</dbReference>
<dbReference type="InterPro" id="IPR003018">
    <property type="entry name" value="GAF"/>
</dbReference>
<dbReference type="InterPro" id="IPR003661">
    <property type="entry name" value="HisK_dim/P_dom"/>
</dbReference>
<dbReference type="InterPro" id="IPR036097">
    <property type="entry name" value="HisK_dim/P_sf"/>
</dbReference>
<evidence type="ECO:0000256" key="1">
    <source>
        <dbReference type="ARBA" id="ARBA00000085"/>
    </source>
</evidence>
<dbReference type="SUPFAM" id="SSF55874">
    <property type="entry name" value="ATPase domain of HSP90 chaperone/DNA topoisomerase II/histidine kinase"/>
    <property type="match status" value="1"/>
</dbReference>
<evidence type="ECO:0000256" key="11">
    <source>
        <dbReference type="ARBA" id="ARBA00022989"/>
    </source>
</evidence>
<dbReference type="Gene3D" id="3.30.565.10">
    <property type="entry name" value="Histidine kinase-like ATPase, C-terminal domain"/>
    <property type="match status" value="1"/>
</dbReference>
<dbReference type="SUPFAM" id="SSF47226">
    <property type="entry name" value="Histidine-containing phosphotransfer domain, HPT domain"/>
    <property type="match status" value="1"/>
</dbReference>
<evidence type="ECO:0000256" key="9">
    <source>
        <dbReference type="ARBA" id="ARBA00022777"/>
    </source>
</evidence>
<keyword evidence="5 14" id="KW-0597">Phosphoprotein</keyword>
<dbReference type="CDD" id="cd00082">
    <property type="entry name" value="HisKA"/>
    <property type="match status" value="1"/>
</dbReference>
<dbReference type="Pfam" id="PF02518">
    <property type="entry name" value="HATPase_c"/>
    <property type="match status" value="1"/>
</dbReference>
<dbReference type="InterPro" id="IPR029016">
    <property type="entry name" value="GAF-like_dom_sf"/>
</dbReference>
<dbReference type="InterPro" id="IPR001789">
    <property type="entry name" value="Sig_transdc_resp-reg_receiver"/>
</dbReference>
<keyword evidence="13" id="KW-0472">Membrane</keyword>
<feature type="domain" description="Histidine kinase" evidence="15">
    <location>
        <begin position="325"/>
        <end position="546"/>
    </location>
</feature>
<gene>
    <name evidence="17" type="ORF">SAMN05443547_2036</name>
</gene>
<evidence type="ECO:0000256" key="8">
    <source>
        <dbReference type="ARBA" id="ARBA00022741"/>
    </source>
</evidence>
<dbReference type="Gene3D" id="3.30.450.20">
    <property type="entry name" value="PAS domain"/>
    <property type="match status" value="1"/>
</dbReference>
<dbReference type="InterPro" id="IPR000014">
    <property type="entry name" value="PAS"/>
</dbReference>
<dbReference type="CDD" id="cd16922">
    <property type="entry name" value="HATPase_EvgS-ArcB-TorS-like"/>
    <property type="match status" value="1"/>
</dbReference>
<feature type="modified residue" description="4-aspartylphosphate" evidence="14">
    <location>
        <position position="618"/>
    </location>
</feature>
<dbReference type="InterPro" id="IPR036890">
    <property type="entry name" value="HATPase_C_sf"/>
</dbReference>
<reference evidence="18" key="1">
    <citation type="submission" date="2016-12" db="EMBL/GenBank/DDBJ databases">
        <authorList>
            <person name="Varghese N."/>
            <person name="Submissions S."/>
        </authorList>
    </citation>
    <scope>NUCLEOTIDE SEQUENCE [LARGE SCALE GENOMIC DNA]</scope>
    <source>
        <strain evidence="18">DSM 18830</strain>
    </source>
</reference>
<dbReference type="Gene3D" id="3.40.50.2300">
    <property type="match status" value="1"/>
</dbReference>
<evidence type="ECO:0000256" key="10">
    <source>
        <dbReference type="ARBA" id="ARBA00022840"/>
    </source>
</evidence>
<dbReference type="Pfam" id="PF00989">
    <property type="entry name" value="PAS"/>
    <property type="match status" value="1"/>
</dbReference>
<keyword evidence="10" id="KW-0067">ATP-binding</keyword>
<evidence type="ECO:0000256" key="13">
    <source>
        <dbReference type="ARBA" id="ARBA00023136"/>
    </source>
</evidence>
<dbReference type="Pfam" id="PF01590">
    <property type="entry name" value="GAF"/>
    <property type="match status" value="1"/>
</dbReference>
<sequence length="805" mass="91929">MDIKQNEIERLKALLSYNIIDTLKEEEFDKLAQLASIICETPIALISLIDDKRQWYKAKVGIEANEIPKELTFCQFTIQKDHLWVVEDVTKNDLLKDNPNVTAEDGIRFYAGLPLQSVDGYNIGTLCVADIKPKQISEKEKIALQIITEQIMILLEARKRNLQLITELREIIDHKEIESKKIIEKTSGEFKTFYESISNNNGIIEIDINGVITSTNEVIGRLLRAPANKLIGLDFYTLFALDRSHNSIEELIEKKNFLLEYQSSIAQKKWIQANFVKITDYNDTIIKIILICQDVTSRVRWQQELEKSKRISEFLNQQKDRFIANVSHEIRTPINAILGFTDVLFELEKDSLKLEYLNSIKVAGIGLLHIINDILDISKIEAGMIKIDEAPFQLEECISNAFTVLKLKAKEKGIKFLYSIDSDVYTNLIGDKHRLNQILINLLGNSIKFTANGKVELKVSLLDVVDQVCHVEFRISDTGIGISQEKLQSMFDRFSQAEVSTTRKFGGTGLGLSITKELVEIQNGKIRVESKENEGTTFVFVIPFKINQTNEKIVYVKGEVELLDLSPKKILLCEDNELNQKLILSIFKSTPYTILIANNGQEGLDLLAKNTFDLVFMDLQMPIMDGFETTKNIRENLKLQMPIIALTANALIYEKEICLKLGMNDFLTKPFTKKELFEVLNRTFTGNTIPTLPEPKEESISLTSLKEFIGEDKEQLNEIINSFQEQLEKFLSSIEGLFLEKKFQEIRLYAHKMKTSFGMFSISTEELVKIESTDDEDFVSNGITIFKPLLDQIEDILVKLKNVAL</sequence>
<comment type="subcellular location">
    <subcellularLocation>
        <location evidence="2">Cell membrane</location>
        <topology evidence="2">Multi-pass membrane protein</topology>
    </subcellularLocation>
</comment>
<dbReference type="SUPFAM" id="SSF47384">
    <property type="entry name" value="Homodimeric domain of signal transducing histidine kinase"/>
    <property type="match status" value="1"/>
</dbReference>
<evidence type="ECO:0000256" key="2">
    <source>
        <dbReference type="ARBA" id="ARBA00004651"/>
    </source>
</evidence>
<dbReference type="STRING" id="416016.SAMN05443547_2036"/>
<dbReference type="SMART" id="SM00387">
    <property type="entry name" value="HATPase_c"/>
    <property type="match status" value="1"/>
</dbReference>
<accession>A0A1M7ZXR8</accession>
<dbReference type="InterPro" id="IPR013767">
    <property type="entry name" value="PAS_fold"/>
</dbReference>
<evidence type="ECO:0000313" key="18">
    <source>
        <dbReference type="Proteomes" id="UP000184611"/>
    </source>
</evidence>
<dbReference type="GO" id="GO:0005524">
    <property type="term" value="F:ATP binding"/>
    <property type="evidence" value="ECO:0007669"/>
    <property type="project" value="UniProtKB-KW"/>
</dbReference>
<dbReference type="Proteomes" id="UP000184611">
    <property type="component" value="Unassembled WGS sequence"/>
</dbReference>
<evidence type="ECO:0000256" key="14">
    <source>
        <dbReference type="PROSITE-ProRule" id="PRU00169"/>
    </source>
</evidence>
<dbReference type="PROSITE" id="PS50109">
    <property type="entry name" value="HIS_KIN"/>
    <property type="match status" value="1"/>
</dbReference>
<dbReference type="InterPro" id="IPR005467">
    <property type="entry name" value="His_kinase_dom"/>
</dbReference>
<evidence type="ECO:0000259" key="15">
    <source>
        <dbReference type="PROSITE" id="PS50109"/>
    </source>
</evidence>
<dbReference type="AlphaFoldDB" id="A0A1M7ZXR8"/>
<dbReference type="FunFam" id="3.30.565.10:FF:000010">
    <property type="entry name" value="Sensor histidine kinase RcsC"/>
    <property type="match status" value="1"/>
</dbReference>
<evidence type="ECO:0000259" key="16">
    <source>
        <dbReference type="PROSITE" id="PS50110"/>
    </source>
</evidence>
<dbReference type="SUPFAM" id="SSF52172">
    <property type="entry name" value="CheY-like"/>
    <property type="match status" value="1"/>
</dbReference>
<protein>
    <recommendedName>
        <fullName evidence="3">histidine kinase</fullName>
        <ecNumber evidence="3">2.7.13.3</ecNumber>
    </recommendedName>
</protein>
<dbReference type="Pfam" id="PF00072">
    <property type="entry name" value="Response_reg"/>
    <property type="match status" value="1"/>
</dbReference>
<proteinExistence type="predicted"/>
<dbReference type="EC" id="2.7.13.3" evidence="3"/>
<evidence type="ECO:0000313" key="17">
    <source>
        <dbReference type="EMBL" id="SHO73669.1"/>
    </source>
</evidence>
<dbReference type="SMART" id="SM00388">
    <property type="entry name" value="HisKA"/>
    <property type="match status" value="1"/>
</dbReference>
<dbReference type="SUPFAM" id="SSF55785">
    <property type="entry name" value="PYP-like sensor domain (PAS domain)"/>
    <property type="match status" value="1"/>
</dbReference>
<evidence type="ECO:0000256" key="6">
    <source>
        <dbReference type="ARBA" id="ARBA00022679"/>
    </source>
</evidence>
<keyword evidence="7" id="KW-0812">Transmembrane</keyword>
<dbReference type="OrthoDB" id="9811889at2"/>
<feature type="domain" description="Response regulatory" evidence="16">
    <location>
        <begin position="569"/>
        <end position="684"/>
    </location>
</feature>
<dbReference type="InterPro" id="IPR036641">
    <property type="entry name" value="HPT_dom_sf"/>
</dbReference>
<dbReference type="PRINTS" id="PR00344">
    <property type="entry name" value="BCTRLSENSOR"/>
</dbReference>
<dbReference type="Gene3D" id="3.30.450.40">
    <property type="match status" value="1"/>
</dbReference>
<dbReference type="GO" id="GO:0006355">
    <property type="term" value="P:regulation of DNA-templated transcription"/>
    <property type="evidence" value="ECO:0007669"/>
    <property type="project" value="InterPro"/>
</dbReference>
<keyword evidence="12" id="KW-0902">Two-component regulatory system</keyword>
<dbReference type="PROSITE" id="PS50110">
    <property type="entry name" value="RESPONSE_REGULATORY"/>
    <property type="match status" value="1"/>
</dbReference>
<dbReference type="RefSeq" id="WP_073584031.1">
    <property type="nucleotide sequence ID" value="NZ_CBCSEA010000005.1"/>
</dbReference>
<dbReference type="Gene3D" id="1.20.120.160">
    <property type="entry name" value="HPT domain"/>
    <property type="match status" value="1"/>
</dbReference>
<keyword evidence="9" id="KW-0418">Kinase</keyword>
<evidence type="ECO:0000256" key="7">
    <source>
        <dbReference type="ARBA" id="ARBA00022692"/>
    </source>
</evidence>
<dbReference type="Pfam" id="PF00512">
    <property type="entry name" value="HisKA"/>
    <property type="match status" value="1"/>
</dbReference>
<evidence type="ECO:0000256" key="5">
    <source>
        <dbReference type="ARBA" id="ARBA00022553"/>
    </source>
</evidence>
<evidence type="ECO:0000256" key="4">
    <source>
        <dbReference type="ARBA" id="ARBA00022475"/>
    </source>
</evidence>
<keyword evidence="4" id="KW-1003">Cell membrane</keyword>
<keyword evidence="6" id="KW-0808">Transferase</keyword>
<evidence type="ECO:0000256" key="3">
    <source>
        <dbReference type="ARBA" id="ARBA00012438"/>
    </source>
</evidence>
<dbReference type="Gene3D" id="1.10.287.130">
    <property type="match status" value="1"/>
</dbReference>
<comment type="catalytic activity">
    <reaction evidence="1">
        <text>ATP + protein L-histidine = ADP + protein N-phospho-L-histidine.</text>
        <dbReference type="EC" id="2.7.13.3"/>
    </reaction>
</comment>
<dbReference type="NCBIfam" id="TIGR00229">
    <property type="entry name" value="sensory_box"/>
    <property type="match status" value="1"/>
</dbReference>
<keyword evidence="11" id="KW-1133">Transmembrane helix</keyword>
<dbReference type="CDD" id="cd17546">
    <property type="entry name" value="REC_hyHK_CKI1_RcsC-like"/>
    <property type="match status" value="1"/>
</dbReference>
<dbReference type="InterPro" id="IPR003594">
    <property type="entry name" value="HATPase_dom"/>
</dbReference>
<dbReference type="SMART" id="SM00448">
    <property type="entry name" value="REC"/>
    <property type="match status" value="1"/>
</dbReference>
<organism evidence="17 18">
    <name type="scientific">Flavobacterium cucumis</name>
    <dbReference type="NCBI Taxonomy" id="416016"/>
    <lineage>
        <taxon>Bacteria</taxon>
        <taxon>Pseudomonadati</taxon>
        <taxon>Bacteroidota</taxon>
        <taxon>Flavobacteriia</taxon>
        <taxon>Flavobacteriales</taxon>
        <taxon>Flavobacteriaceae</taxon>
        <taxon>Flavobacterium</taxon>
    </lineage>
</organism>
<dbReference type="InterPro" id="IPR011006">
    <property type="entry name" value="CheY-like_superfamily"/>
</dbReference>
<name>A0A1M7ZXR8_9FLAO</name>
<dbReference type="SUPFAM" id="SSF55781">
    <property type="entry name" value="GAF domain-like"/>
    <property type="match status" value="1"/>
</dbReference>
<dbReference type="GO" id="GO:0000155">
    <property type="term" value="F:phosphorelay sensor kinase activity"/>
    <property type="evidence" value="ECO:0007669"/>
    <property type="project" value="InterPro"/>
</dbReference>
<dbReference type="InterPro" id="IPR004358">
    <property type="entry name" value="Sig_transdc_His_kin-like_C"/>
</dbReference>
<dbReference type="EMBL" id="FRYK01000003">
    <property type="protein sequence ID" value="SHO73669.1"/>
    <property type="molecule type" value="Genomic_DNA"/>
</dbReference>
<dbReference type="PANTHER" id="PTHR45339:SF1">
    <property type="entry name" value="HYBRID SIGNAL TRANSDUCTION HISTIDINE KINASE J"/>
    <property type="match status" value="1"/>
</dbReference>
<dbReference type="PANTHER" id="PTHR45339">
    <property type="entry name" value="HYBRID SIGNAL TRANSDUCTION HISTIDINE KINASE J"/>
    <property type="match status" value="1"/>
</dbReference>
<keyword evidence="8" id="KW-0547">Nucleotide-binding</keyword>